<dbReference type="STRING" id="1156985.SAMN04488118_102454"/>
<name>A0A1G5Q2H9_9RHOB</name>
<dbReference type="EMBL" id="FMWG01000002">
    <property type="protein sequence ID" value="SCZ55660.1"/>
    <property type="molecule type" value="Genomic_DNA"/>
</dbReference>
<reference evidence="3 4" key="1">
    <citation type="submission" date="2016-10" db="EMBL/GenBank/DDBJ databases">
        <authorList>
            <person name="de Groot N.N."/>
        </authorList>
    </citation>
    <scope>NUCLEOTIDE SEQUENCE [LARGE SCALE GENOMIC DNA]</scope>
    <source>
        <strain evidence="3 4">U95</strain>
    </source>
</reference>
<evidence type="ECO:0000313" key="3">
    <source>
        <dbReference type="EMBL" id="SCZ55660.1"/>
    </source>
</evidence>
<keyword evidence="2" id="KW-1133">Transmembrane helix</keyword>
<keyword evidence="2" id="KW-0812">Transmembrane</keyword>
<gene>
    <name evidence="3" type="ORF">SAMN04488118_102454</name>
</gene>
<evidence type="ECO:0000256" key="2">
    <source>
        <dbReference type="SAM" id="Phobius"/>
    </source>
</evidence>
<keyword evidence="1" id="KW-0175">Coiled coil</keyword>
<accession>A0A1G5Q2H9</accession>
<dbReference type="Proteomes" id="UP000198767">
    <property type="component" value="Unassembled WGS sequence"/>
</dbReference>
<organism evidence="3 4">
    <name type="scientific">Epibacterium ulvae</name>
    <dbReference type="NCBI Taxonomy" id="1156985"/>
    <lineage>
        <taxon>Bacteria</taxon>
        <taxon>Pseudomonadati</taxon>
        <taxon>Pseudomonadota</taxon>
        <taxon>Alphaproteobacteria</taxon>
        <taxon>Rhodobacterales</taxon>
        <taxon>Roseobacteraceae</taxon>
        <taxon>Epibacterium</taxon>
    </lineage>
</organism>
<proteinExistence type="predicted"/>
<evidence type="ECO:0000313" key="4">
    <source>
        <dbReference type="Proteomes" id="UP000198767"/>
    </source>
</evidence>
<evidence type="ECO:0000256" key="1">
    <source>
        <dbReference type="SAM" id="Coils"/>
    </source>
</evidence>
<feature type="coiled-coil region" evidence="1">
    <location>
        <begin position="66"/>
        <end position="93"/>
    </location>
</feature>
<feature type="transmembrane region" description="Helical" evidence="2">
    <location>
        <begin position="42"/>
        <end position="61"/>
    </location>
</feature>
<sequence>MELYLLSIVLPALGFVSAAIGVLVSAEADRSGWLKRLGPLRTATIFVSLAFAICTAWVGYLQHLSGEKLNGQLDEANRKLDQANMELARVSEVSRTAEGEKYFHNQLVGELNQIVLDGVKGAGTLSLHVTGYCEVAEVGMTNIIGKYKKIQAGPLVFSVKVPADAVSVVVKKQPPNLSTGRSFGQLCKAHYKFVKE</sequence>
<protein>
    <submittedName>
        <fullName evidence="3">Uncharacterized protein</fullName>
    </submittedName>
</protein>
<dbReference type="RefSeq" id="WP_090216792.1">
    <property type="nucleotide sequence ID" value="NZ_FMWG01000002.1"/>
</dbReference>
<keyword evidence="4" id="KW-1185">Reference proteome</keyword>
<keyword evidence="2" id="KW-0472">Membrane</keyword>
<dbReference type="AlphaFoldDB" id="A0A1G5Q2H9"/>